<dbReference type="EMBL" id="ATLV01021268">
    <property type="status" value="NOT_ANNOTATED_CDS"/>
    <property type="molecule type" value="Genomic_DNA"/>
</dbReference>
<feature type="region of interest" description="Disordered" evidence="1">
    <location>
        <begin position="87"/>
        <end position="108"/>
    </location>
</feature>
<keyword evidence="4" id="KW-1185">Reference proteome</keyword>
<accession>A0A084W7N6</accession>
<dbReference type="EnsemblMetazoa" id="ASIC014117-RA">
    <property type="protein sequence ID" value="ASIC014117-PA"/>
    <property type="gene ID" value="ASIC014117"/>
</dbReference>
<dbReference type="EMBL" id="KE525315">
    <property type="protein sequence ID" value="KFB46230.1"/>
    <property type="molecule type" value="Genomic_DNA"/>
</dbReference>
<dbReference type="AlphaFoldDB" id="A0A084W7N6"/>
<evidence type="ECO:0000313" key="3">
    <source>
        <dbReference type="EnsemblMetazoa" id="ASIC014117-PA"/>
    </source>
</evidence>
<reference evidence="3" key="2">
    <citation type="submission" date="2020-05" db="UniProtKB">
        <authorList>
            <consortium name="EnsemblMetazoa"/>
        </authorList>
    </citation>
    <scope>IDENTIFICATION</scope>
</reference>
<dbReference type="VEuPathDB" id="VectorBase:ASIC014117"/>
<dbReference type="Proteomes" id="UP000030765">
    <property type="component" value="Unassembled WGS sequence"/>
</dbReference>
<gene>
    <name evidence="2" type="ORF">ZHAS_00014117</name>
</gene>
<evidence type="ECO:0000313" key="2">
    <source>
        <dbReference type="EMBL" id="KFB46230.1"/>
    </source>
</evidence>
<protein>
    <submittedName>
        <fullName evidence="2 3">Uncharacterized protein</fullName>
    </submittedName>
</protein>
<organism evidence="2">
    <name type="scientific">Anopheles sinensis</name>
    <name type="common">Mosquito</name>
    <dbReference type="NCBI Taxonomy" id="74873"/>
    <lineage>
        <taxon>Eukaryota</taxon>
        <taxon>Metazoa</taxon>
        <taxon>Ecdysozoa</taxon>
        <taxon>Arthropoda</taxon>
        <taxon>Hexapoda</taxon>
        <taxon>Insecta</taxon>
        <taxon>Pterygota</taxon>
        <taxon>Neoptera</taxon>
        <taxon>Endopterygota</taxon>
        <taxon>Diptera</taxon>
        <taxon>Nematocera</taxon>
        <taxon>Culicoidea</taxon>
        <taxon>Culicidae</taxon>
        <taxon>Anophelinae</taxon>
        <taxon>Anopheles</taxon>
    </lineage>
</organism>
<proteinExistence type="predicted"/>
<evidence type="ECO:0000256" key="1">
    <source>
        <dbReference type="SAM" id="MobiDB-lite"/>
    </source>
</evidence>
<name>A0A084W7N6_ANOSI</name>
<evidence type="ECO:0000313" key="4">
    <source>
        <dbReference type="Proteomes" id="UP000030765"/>
    </source>
</evidence>
<reference evidence="2 4" key="1">
    <citation type="journal article" date="2014" name="BMC Genomics">
        <title>Genome sequence of Anopheles sinensis provides insight into genetics basis of mosquito competence for malaria parasites.</title>
        <authorList>
            <person name="Zhou D."/>
            <person name="Zhang D."/>
            <person name="Ding G."/>
            <person name="Shi L."/>
            <person name="Hou Q."/>
            <person name="Ye Y."/>
            <person name="Xu Y."/>
            <person name="Zhou H."/>
            <person name="Xiong C."/>
            <person name="Li S."/>
            <person name="Yu J."/>
            <person name="Hong S."/>
            <person name="Yu X."/>
            <person name="Zou P."/>
            <person name="Chen C."/>
            <person name="Chang X."/>
            <person name="Wang W."/>
            <person name="Lv Y."/>
            <person name="Sun Y."/>
            <person name="Ma L."/>
            <person name="Shen B."/>
            <person name="Zhu C."/>
        </authorList>
    </citation>
    <scope>NUCLEOTIDE SEQUENCE [LARGE SCALE GENOMIC DNA]</scope>
</reference>
<sequence length="108" mass="12330">MVDLLCYSSPTRIVHPSSPPPTNCFPKASRTTCLQPTVPRFIHLWNYFSKTLETVERASPERLPLMRKGQILPGRVIETIDKQVLNGGSRHCSSRRPNRVFAQMKPEK</sequence>